<evidence type="ECO:0000256" key="1">
    <source>
        <dbReference type="SAM" id="Phobius"/>
    </source>
</evidence>
<proteinExistence type="predicted"/>
<evidence type="ECO:0000313" key="3">
    <source>
        <dbReference type="Proteomes" id="UP000503088"/>
    </source>
</evidence>
<dbReference type="NCBIfam" id="TIGR02893">
    <property type="entry name" value="spore_yabQ"/>
    <property type="match status" value="1"/>
</dbReference>
<protein>
    <submittedName>
        <fullName evidence="2">Spore cortex biosynthesis protein YabQ</fullName>
    </submittedName>
</protein>
<dbReference type="AlphaFoldDB" id="A0A7D4BDW5"/>
<dbReference type="KEGG" id="kpul:GXN76_00540"/>
<dbReference type="RefSeq" id="WP_173219169.1">
    <property type="nucleotide sequence ID" value="NZ_CP048104.1"/>
</dbReference>
<evidence type="ECO:0000313" key="2">
    <source>
        <dbReference type="EMBL" id="QKG83092.1"/>
    </source>
</evidence>
<feature type="transmembrane region" description="Helical" evidence="1">
    <location>
        <begin position="39"/>
        <end position="62"/>
    </location>
</feature>
<feature type="transmembrane region" description="Helical" evidence="1">
    <location>
        <begin position="6"/>
        <end position="27"/>
    </location>
</feature>
<dbReference type="Pfam" id="PF09578">
    <property type="entry name" value="Spore_YabQ"/>
    <property type="match status" value="1"/>
</dbReference>
<keyword evidence="3" id="KW-1185">Reference proteome</keyword>
<keyword evidence="1" id="KW-1133">Transmembrane helix</keyword>
<dbReference type="EMBL" id="CP048104">
    <property type="protein sequence ID" value="QKG83092.1"/>
    <property type="molecule type" value="Genomic_DNA"/>
</dbReference>
<feature type="transmembrane region" description="Helical" evidence="1">
    <location>
        <begin position="68"/>
        <end position="87"/>
    </location>
</feature>
<name>A0A7D4BDW5_9BACL</name>
<gene>
    <name evidence="2" type="primary">yabQ</name>
    <name evidence="2" type="ORF">GXN76_00540</name>
</gene>
<reference evidence="2 3" key="1">
    <citation type="submission" date="2020-01" db="EMBL/GenBank/DDBJ databases">
        <authorList>
            <person name="Gulvik C.A."/>
            <person name="Batra D.G."/>
        </authorList>
    </citation>
    <scope>NUCLEOTIDE SEQUENCE [LARGE SCALE GENOMIC DNA]</scope>
    <source>
        <strain evidence="2 3">W9323</strain>
    </source>
</reference>
<dbReference type="InterPro" id="IPR019074">
    <property type="entry name" value="YabQ"/>
</dbReference>
<accession>A0A7D4BDW5</accession>
<dbReference type="Proteomes" id="UP000503088">
    <property type="component" value="Chromosome"/>
</dbReference>
<sequence length="183" mass="21532">MTLYTQWVTMGLMLGSGWLMGLILDTYRVLCHRFRLRGWVVSLVDLLYWSVSAGLVVSLLMWSNWGELRFYVFVAVISGLAVYYYWFSRGMMSWIRRILDGLEKIIRWLLKLLQVILWTPVVTVGIALYRLLTFLLRTCIQVLMFPLRLLKPAAKIFHPVLSPIQTGWGRIRRLFSGKKRRDD</sequence>
<keyword evidence="1" id="KW-0812">Transmembrane</keyword>
<organism evidence="2 3">
    <name type="scientific">Kroppenstedtia pulmonis</name>
    <dbReference type="NCBI Taxonomy" id="1380685"/>
    <lineage>
        <taxon>Bacteria</taxon>
        <taxon>Bacillati</taxon>
        <taxon>Bacillota</taxon>
        <taxon>Bacilli</taxon>
        <taxon>Bacillales</taxon>
        <taxon>Thermoactinomycetaceae</taxon>
        <taxon>Kroppenstedtia</taxon>
    </lineage>
</organism>
<keyword evidence="1" id="KW-0472">Membrane</keyword>
<feature type="transmembrane region" description="Helical" evidence="1">
    <location>
        <begin position="108"/>
        <end position="128"/>
    </location>
</feature>